<proteinExistence type="predicted"/>
<dbReference type="RefSeq" id="WP_209976499.1">
    <property type="nucleotide sequence ID" value="NZ_JAGGLB010000027.1"/>
</dbReference>
<dbReference type="Proteomes" id="UP001519287">
    <property type="component" value="Unassembled WGS sequence"/>
</dbReference>
<dbReference type="EMBL" id="JAGGLB010000027">
    <property type="protein sequence ID" value="MBP1994666.1"/>
    <property type="molecule type" value="Genomic_DNA"/>
</dbReference>
<protein>
    <submittedName>
        <fullName evidence="1">Uncharacterized protein</fullName>
    </submittedName>
</protein>
<accession>A0ABS4J5X0</accession>
<evidence type="ECO:0000313" key="1">
    <source>
        <dbReference type="EMBL" id="MBP1994666.1"/>
    </source>
</evidence>
<comment type="caution">
    <text evidence="1">The sequence shown here is derived from an EMBL/GenBank/DDBJ whole genome shotgun (WGS) entry which is preliminary data.</text>
</comment>
<organism evidence="1 2">
    <name type="scientific">Paenibacillus eucommiae</name>
    <dbReference type="NCBI Taxonomy" id="1355755"/>
    <lineage>
        <taxon>Bacteria</taxon>
        <taxon>Bacillati</taxon>
        <taxon>Bacillota</taxon>
        <taxon>Bacilli</taxon>
        <taxon>Bacillales</taxon>
        <taxon>Paenibacillaceae</taxon>
        <taxon>Paenibacillus</taxon>
    </lineage>
</organism>
<keyword evidence="2" id="KW-1185">Reference proteome</keyword>
<reference evidence="1 2" key="1">
    <citation type="submission" date="2021-03" db="EMBL/GenBank/DDBJ databases">
        <title>Genomic Encyclopedia of Type Strains, Phase IV (KMG-IV): sequencing the most valuable type-strain genomes for metagenomic binning, comparative biology and taxonomic classification.</title>
        <authorList>
            <person name="Goeker M."/>
        </authorList>
    </citation>
    <scope>NUCLEOTIDE SEQUENCE [LARGE SCALE GENOMIC DNA]</scope>
    <source>
        <strain evidence="1 2">DSM 26048</strain>
    </source>
</reference>
<evidence type="ECO:0000313" key="2">
    <source>
        <dbReference type="Proteomes" id="UP001519287"/>
    </source>
</evidence>
<name>A0ABS4J5X0_9BACL</name>
<gene>
    <name evidence="1" type="ORF">J2Z66_006305</name>
</gene>
<sequence>MKMTQGRFLYFMIYAYTQRLYSSRQIAKVSPMKVKNYEGTGKIDFPVNGWPVILAVTDSTENRTISDGEKLGIDF</sequence>